<organism evidence="1 2">
    <name type="scientific">Xanthomonas melonis</name>
    <dbReference type="NCBI Taxonomy" id="56456"/>
    <lineage>
        <taxon>Bacteria</taxon>
        <taxon>Pseudomonadati</taxon>
        <taxon>Pseudomonadota</taxon>
        <taxon>Gammaproteobacteria</taxon>
        <taxon>Lysobacterales</taxon>
        <taxon>Lysobacteraceae</taxon>
        <taxon>Xanthomonas</taxon>
    </lineage>
</organism>
<comment type="caution">
    <text evidence="1">The sequence shown here is derived from an EMBL/GenBank/DDBJ whole genome shotgun (WGS) entry which is preliminary data.</text>
</comment>
<accession>A0A2S7DFM9</accession>
<dbReference type="EMBL" id="MDEH01000005">
    <property type="protein sequence ID" value="PPU72616.1"/>
    <property type="molecule type" value="Genomic_DNA"/>
</dbReference>
<evidence type="ECO:0000313" key="2">
    <source>
        <dbReference type="Proteomes" id="UP000239865"/>
    </source>
</evidence>
<protein>
    <submittedName>
        <fullName evidence="1">Uncharacterized protein</fullName>
    </submittedName>
</protein>
<proteinExistence type="predicted"/>
<evidence type="ECO:0000313" key="1">
    <source>
        <dbReference type="EMBL" id="PPU72616.1"/>
    </source>
</evidence>
<dbReference type="Proteomes" id="UP000239865">
    <property type="component" value="Unassembled WGS sequence"/>
</dbReference>
<sequence>MRAQAQLVRRAQRLLPAGIDTVALLPAALPQQWEGSALSALPWAGQGRGGVIGLRLHDRTAEDLRTGGCNFMQAPRQQMTQGEAGLRRYGPWQRLSNGSYWTRSNDALLGVLVAAEASAVWLMWQQPGALQQRHGSWLR</sequence>
<name>A0A2S7DFM9_9XANT</name>
<dbReference type="OrthoDB" id="5985119at2"/>
<dbReference type="AlphaFoldDB" id="A0A2S7DFM9"/>
<reference evidence="1 2" key="1">
    <citation type="submission" date="2016-08" db="EMBL/GenBank/DDBJ databases">
        <authorList>
            <person name="Seilhamer J.J."/>
        </authorList>
    </citation>
    <scope>NUCLEOTIDE SEQUENCE [LARGE SCALE GENOMIC DNA]</scope>
    <source>
        <strain evidence="1 2">CFBP4644</strain>
    </source>
</reference>
<gene>
    <name evidence="1" type="ORF">XmelCFBP4644_11365</name>
</gene>
<dbReference type="RefSeq" id="WP_104587333.1">
    <property type="nucleotide sequence ID" value="NZ_JAJGQH010000004.1"/>
</dbReference>